<dbReference type="RefSeq" id="WP_153573287.1">
    <property type="nucleotide sequence ID" value="NZ_CP045725.1"/>
</dbReference>
<dbReference type="EMBL" id="CP045725">
    <property type="protein sequence ID" value="QGF24758.1"/>
    <property type="molecule type" value="Genomic_DNA"/>
</dbReference>
<proteinExistence type="predicted"/>
<evidence type="ECO:0000256" key="1">
    <source>
        <dbReference type="SAM" id="MobiDB-lite"/>
    </source>
</evidence>
<feature type="region of interest" description="Disordered" evidence="1">
    <location>
        <begin position="1"/>
        <end position="32"/>
    </location>
</feature>
<name>A0A5Q2FD80_9ACTN</name>
<keyword evidence="3" id="KW-1185">Reference proteome</keyword>
<evidence type="ECO:0000313" key="3">
    <source>
        <dbReference type="Proteomes" id="UP000386847"/>
    </source>
</evidence>
<dbReference type="KEGG" id="rain:Rai3103_15240"/>
<accession>A0A5Q2FD80</accession>
<dbReference type="AlphaFoldDB" id="A0A5Q2FD80"/>
<gene>
    <name evidence="2" type="ORF">Rai3103_15240</name>
</gene>
<reference evidence="2 3" key="1">
    <citation type="submission" date="2019-10" db="EMBL/GenBank/DDBJ databases">
        <title>Genomic analysis of Raineyella sp. CBA3103.</title>
        <authorList>
            <person name="Roh S.W."/>
        </authorList>
    </citation>
    <scope>NUCLEOTIDE SEQUENCE [LARGE SCALE GENOMIC DNA]</scope>
    <source>
        <strain evidence="2 3">CBA3103</strain>
    </source>
</reference>
<dbReference type="Proteomes" id="UP000386847">
    <property type="component" value="Chromosome"/>
</dbReference>
<evidence type="ECO:0000313" key="2">
    <source>
        <dbReference type="EMBL" id="QGF24758.1"/>
    </source>
</evidence>
<sequence>MSSRISSDFGSLGDRTGGTARGPAAATEEGRTRWVEVDDGRWLPGVLVSWSHSPGGWLALVAWVDEERLTVATVPSTRVRPVRRAVAPTPYKPHPGP</sequence>
<protein>
    <submittedName>
        <fullName evidence="2">Uncharacterized protein</fullName>
    </submittedName>
</protein>
<organism evidence="2 3">
    <name type="scientific">Raineyella fluvialis</name>
    <dbReference type="NCBI Taxonomy" id="2662261"/>
    <lineage>
        <taxon>Bacteria</taxon>
        <taxon>Bacillati</taxon>
        <taxon>Actinomycetota</taxon>
        <taxon>Actinomycetes</taxon>
        <taxon>Propionibacteriales</taxon>
        <taxon>Propionibacteriaceae</taxon>
        <taxon>Raineyella</taxon>
    </lineage>
</organism>